<dbReference type="SMART" id="SM00382">
    <property type="entry name" value="AAA"/>
    <property type="match status" value="1"/>
</dbReference>
<keyword evidence="3" id="KW-0547">Nucleotide-binding</keyword>
<dbReference type="PANTHER" id="PTHR42781:SF4">
    <property type="entry name" value="SPERMIDINE_PUTRESCINE IMPORT ATP-BINDING PROTEIN POTA"/>
    <property type="match status" value="1"/>
</dbReference>
<dbReference type="Gene3D" id="3.40.50.300">
    <property type="entry name" value="P-loop containing nucleotide triphosphate hydrolases"/>
    <property type="match status" value="1"/>
</dbReference>
<dbReference type="KEGG" id="nak:EH165_14105"/>
<reference evidence="8 9" key="2">
    <citation type="submission" date="2018-12" db="EMBL/GenBank/DDBJ databases">
        <title>Nakamurella antarcticus sp. nov., isolated from Antarctica South Shetland Islands soil.</title>
        <authorList>
            <person name="Peng F."/>
        </authorList>
    </citation>
    <scope>NUCLEOTIDE SEQUENCE [LARGE SCALE GENOMIC DNA]</scope>
    <source>
        <strain evidence="8 9">S14-144</strain>
    </source>
</reference>
<evidence type="ECO:0000256" key="5">
    <source>
        <dbReference type="PROSITE-ProRule" id="PRU01213"/>
    </source>
</evidence>
<feature type="domain" description="Mop" evidence="7">
    <location>
        <begin position="302"/>
        <end position="370"/>
    </location>
</feature>
<dbReference type="InterPro" id="IPR008995">
    <property type="entry name" value="Mo/tungstate-bd_C_term_dom"/>
</dbReference>
<reference evidence="8 9" key="1">
    <citation type="submission" date="2018-11" db="EMBL/GenBank/DDBJ databases">
        <authorList>
            <person name="Da X."/>
        </authorList>
    </citation>
    <scope>NUCLEOTIDE SEQUENCE [LARGE SCALE GENOMIC DNA]</scope>
    <source>
        <strain evidence="8 9">S14-144</strain>
    </source>
</reference>
<dbReference type="SUPFAM" id="SSF50331">
    <property type="entry name" value="MOP-like"/>
    <property type="match status" value="1"/>
</dbReference>
<dbReference type="InterPro" id="IPR003593">
    <property type="entry name" value="AAA+_ATPase"/>
</dbReference>
<evidence type="ECO:0000256" key="4">
    <source>
        <dbReference type="ARBA" id="ARBA00022840"/>
    </source>
</evidence>
<dbReference type="EMBL" id="CP034170">
    <property type="protein sequence ID" value="AZI59103.1"/>
    <property type="molecule type" value="Genomic_DNA"/>
</dbReference>
<dbReference type="PROSITE" id="PS51866">
    <property type="entry name" value="MOP"/>
    <property type="match status" value="1"/>
</dbReference>
<sequence>MTIHPSREHGASALTGELVLRASIAERGVDLQLTLRAGEVVAVLGPNGAGKSTLLSLIAGLQKPDSGAISLDGRVLVDREANIWVPPHQRGVVLLAQQALLFEHLTALANVAFGPRSRGMKRSAANDLAQKWLGRVDASEFADRKPHQLSGGQAQRIAIARALAADPSLLLLDEPMAALDVAVSPALRVLLRQVLRGTGRTAVLVTHDLLDALALADRAIIIENGRITEDGPVKEIISRPRSAFAARIAGMNLISGTVTEGHLLAPDGQRVFGLVDPACQNLGAAVALFRPSAVSVHVESTSGSPRNQVPVIIAQLEPRGDLVRVHSTDSHSGAAGLIADITAVAAAELDLVPGKKVYFVVKAMEVTIYPALA</sequence>
<dbReference type="AlphaFoldDB" id="A0A3G8ZPA1"/>
<evidence type="ECO:0000259" key="6">
    <source>
        <dbReference type="PROSITE" id="PS50893"/>
    </source>
</evidence>
<protein>
    <submittedName>
        <fullName evidence="8">ATP-binding cassette domain-containing protein</fullName>
    </submittedName>
</protein>
<dbReference type="GO" id="GO:0005524">
    <property type="term" value="F:ATP binding"/>
    <property type="evidence" value="ECO:0007669"/>
    <property type="project" value="UniProtKB-KW"/>
</dbReference>
<evidence type="ECO:0000256" key="2">
    <source>
        <dbReference type="ARBA" id="ARBA00022505"/>
    </source>
</evidence>
<evidence type="ECO:0000259" key="7">
    <source>
        <dbReference type="PROSITE" id="PS51866"/>
    </source>
</evidence>
<dbReference type="SUPFAM" id="SSF52540">
    <property type="entry name" value="P-loop containing nucleoside triphosphate hydrolases"/>
    <property type="match status" value="1"/>
</dbReference>
<dbReference type="PROSITE" id="PS50893">
    <property type="entry name" value="ABC_TRANSPORTER_2"/>
    <property type="match status" value="1"/>
</dbReference>
<evidence type="ECO:0000256" key="1">
    <source>
        <dbReference type="ARBA" id="ARBA00022448"/>
    </source>
</evidence>
<dbReference type="Gene3D" id="2.40.50.100">
    <property type="match status" value="1"/>
</dbReference>
<keyword evidence="9" id="KW-1185">Reference proteome</keyword>
<evidence type="ECO:0000256" key="3">
    <source>
        <dbReference type="ARBA" id="ARBA00022741"/>
    </source>
</evidence>
<keyword evidence="2 5" id="KW-0500">Molybdenum</keyword>
<name>A0A3G8ZPA1_9ACTN</name>
<dbReference type="InterPro" id="IPR003439">
    <property type="entry name" value="ABC_transporter-like_ATP-bd"/>
</dbReference>
<organism evidence="8 9">
    <name type="scientific">Nakamurella antarctica</name>
    <dbReference type="NCBI Taxonomy" id="1902245"/>
    <lineage>
        <taxon>Bacteria</taxon>
        <taxon>Bacillati</taxon>
        <taxon>Actinomycetota</taxon>
        <taxon>Actinomycetes</taxon>
        <taxon>Nakamurellales</taxon>
        <taxon>Nakamurellaceae</taxon>
        <taxon>Nakamurella</taxon>
    </lineage>
</organism>
<dbReference type="GO" id="GO:0015689">
    <property type="term" value="P:molybdate ion transport"/>
    <property type="evidence" value="ECO:0007669"/>
    <property type="project" value="InterPro"/>
</dbReference>
<dbReference type="RefSeq" id="WP_124800007.1">
    <property type="nucleotide sequence ID" value="NZ_CP034170.1"/>
</dbReference>
<dbReference type="InterPro" id="IPR004606">
    <property type="entry name" value="Mop_domain"/>
</dbReference>
<dbReference type="GO" id="GO:0016887">
    <property type="term" value="F:ATP hydrolysis activity"/>
    <property type="evidence" value="ECO:0007669"/>
    <property type="project" value="InterPro"/>
</dbReference>
<keyword evidence="1" id="KW-0813">Transport</keyword>
<keyword evidence="4 8" id="KW-0067">ATP-binding</keyword>
<feature type="domain" description="ABC transporter" evidence="6">
    <location>
        <begin position="13"/>
        <end position="249"/>
    </location>
</feature>
<dbReference type="InterPro" id="IPR027417">
    <property type="entry name" value="P-loop_NTPase"/>
</dbReference>
<dbReference type="OrthoDB" id="9112331at2"/>
<dbReference type="InterPro" id="IPR005116">
    <property type="entry name" value="Transp-assoc_OB_typ1"/>
</dbReference>
<evidence type="ECO:0000313" key="9">
    <source>
        <dbReference type="Proteomes" id="UP000268084"/>
    </source>
</evidence>
<dbReference type="PANTHER" id="PTHR42781">
    <property type="entry name" value="SPERMIDINE/PUTRESCINE IMPORT ATP-BINDING PROTEIN POTA"/>
    <property type="match status" value="1"/>
</dbReference>
<gene>
    <name evidence="8" type="ORF">EH165_14105</name>
</gene>
<dbReference type="Pfam" id="PF03459">
    <property type="entry name" value="TOBE"/>
    <property type="match status" value="1"/>
</dbReference>
<dbReference type="PROSITE" id="PS00211">
    <property type="entry name" value="ABC_TRANSPORTER_1"/>
    <property type="match status" value="1"/>
</dbReference>
<proteinExistence type="predicted"/>
<evidence type="ECO:0000313" key="8">
    <source>
        <dbReference type="EMBL" id="AZI59103.1"/>
    </source>
</evidence>
<dbReference type="Proteomes" id="UP000268084">
    <property type="component" value="Chromosome"/>
</dbReference>
<dbReference type="Pfam" id="PF00005">
    <property type="entry name" value="ABC_tran"/>
    <property type="match status" value="1"/>
</dbReference>
<dbReference type="InterPro" id="IPR050093">
    <property type="entry name" value="ABC_SmlMolc_Importer"/>
</dbReference>
<accession>A0A3G8ZPA1</accession>
<dbReference type="InterPro" id="IPR017871">
    <property type="entry name" value="ABC_transporter-like_CS"/>
</dbReference>